<dbReference type="Pfam" id="PF03966">
    <property type="entry name" value="Trm112p"/>
    <property type="match status" value="1"/>
</dbReference>
<dbReference type="PANTHER" id="PTHR37826">
    <property type="entry name" value="FLOTILLIN BAND_7_5 DOMAIN PROTEIN"/>
    <property type="match status" value="1"/>
</dbReference>
<comment type="caution">
    <text evidence="2">The sequence shown here is derived from an EMBL/GenBank/DDBJ whole genome shotgun (WGS) entry which is preliminary data.</text>
</comment>
<name>A0A644YDI0_9ZZZZ</name>
<keyword evidence="1" id="KW-0812">Transmembrane</keyword>
<evidence type="ECO:0008006" key="3">
    <source>
        <dbReference type="Google" id="ProtNLM"/>
    </source>
</evidence>
<dbReference type="EMBL" id="VSSQ01004695">
    <property type="protein sequence ID" value="MPM26277.1"/>
    <property type="molecule type" value="Genomic_DNA"/>
</dbReference>
<gene>
    <name evidence="2" type="ORF">SDC9_72778</name>
</gene>
<proteinExistence type="predicted"/>
<feature type="transmembrane region" description="Helical" evidence="1">
    <location>
        <begin position="338"/>
        <end position="357"/>
    </location>
</feature>
<accession>A0A644YDI0</accession>
<keyword evidence="1" id="KW-1133">Transmembrane helix</keyword>
<keyword evidence="1" id="KW-0472">Membrane</keyword>
<sequence length="358" mass="39518">MATNITNYQCPACTGPLHFGTVSGKLECEYCGLSFDVDVIEQLYADKEQAAAAQPEPEASMGGGEWSEEEAARLRAYACPSCGAELLCDDTTAATSCPYCGNPSVIPAQFSGHLRPDCVIPFRLDKNAAVSALARYYKGKRFLPKSFASGNHIQEIKGVYVPFWLFDGKSEGNLHFRGTTVQVHRMGDVEVTVTNHFRVVREGTVDFQKVPVDGSSKMPNAHMDAIEPFDYGELKEFSTAYLPGFLADKYDQDSAECKDRAYARIRASTEDSLAATARGYATLRQESGTVRLQKCGAKYALLPVWMLATRWEGKDFLFAMNGQTGKLVGDLPMDWVKFWLWFFGISLPLMGLLGLILL</sequence>
<dbReference type="PANTHER" id="PTHR37826:SF3">
    <property type="entry name" value="J DOMAIN-CONTAINING PROTEIN"/>
    <property type="match status" value="1"/>
</dbReference>
<dbReference type="Gene3D" id="2.20.28.30">
    <property type="entry name" value="RNA polymerase ii, chain L"/>
    <property type="match status" value="1"/>
</dbReference>
<reference evidence="2" key="1">
    <citation type="submission" date="2019-08" db="EMBL/GenBank/DDBJ databases">
        <authorList>
            <person name="Kucharzyk K."/>
            <person name="Murdoch R.W."/>
            <person name="Higgins S."/>
            <person name="Loffler F."/>
        </authorList>
    </citation>
    <scope>NUCLEOTIDE SEQUENCE</scope>
</reference>
<protein>
    <recommendedName>
        <fullName evidence="3">Primosomal protein N' (Replication factor Y)-superfamily II helicase</fullName>
    </recommendedName>
</protein>
<dbReference type="AlphaFoldDB" id="A0A644YDI0"/>
<organism evidence="2">
    <name type="scientific">bioreactor metagenome</name>
    <dbReference type="NCBI Taxonomy" id="1076179"/>
    <lineage>
        <taxon>unclassified sequences</taxon>
        <taxon>metagenomes</taxon>
        <taxon>ecological metagenomes</taxon>
    </lineage>
</organism>
<evidence type="ECO:0000313" key="2">
    <source>
        <dbReference type="EMBL" id="MPM26277.1"/>
    </source>
</evidence>
<dbReference type="InterPro" id="IPR005651">
    <property type="entry name" value="Trm112-like"/>
</dbReference>
<evidence type="ECO:0000256" key="1">
    <source>
        <dbReference type="SAM" id="Phobius"/>
    </source>
</evidence>